<proteinExistence type="predicted"/>
<dbReference type="Pfam" id="PF07730">
    <property type="entry name" value="HisKA_3"/>
    <property type="match status" value="1"/>
</dbReference>
<organism evidence="12 13">
    <name type="scientific">Nesterenkonia xinjiangensis</name>
    <dbReference type="NCBI Taxonomy" id="225327"/>
    <lineage>
        <taxon>Bacteria</taxon>
        <taxon>Bacillati</taxon>
        <taxon>Actinomycetota</taxon>
        <taxon>Actinomycetes</taxon>
        <taxon>Micrococcales</taxon>
        <taxon>Micrococcaceae</taxon>
        <taxon>Nesterenkonia</taxon>
    </lineage>
</organism>
<evidence type="ECO:0000256" key="3">
    <source>
        <dbReference type="ARBA" id="ARBA00022553"/>
    </source>
</evidence>
<evidence type="ECO:0000256" key="4">
    <source>
        <dbReference type="ARBA" id="ARBA00022679"/>
    </source>
</evidence>
<comment type="catalytic activity">
    <reaction evidence="1">
        <text>ATP + protein L-histidine = ADP + protein N-phospho-L-histidine.</text>
        <dbReference type="EC" id="2.7.13.3"/>
    </reaction>
</comment>
<keyword evidence="9" id="KW-1133">Transmembrane helix</keyword>
<dbReference type="PANTHER" id="PTHR24421:SF10">
    <property type="entry name" value="NITRATE_NITRITE SENSOR PROTEIN NARQ"/>
    <property type="match status" value="1"/>
</dbReference>
<reference evidence="12 13" key="1">
    <citation type="submission" date="2020-07" db="EMBL/GenBank/DDBJ databases">
        <title>Sequencing the genomes of 1000 actinobacteria strains.</title>
        <authorList>
            <person name="Klenk H.-P."/>
        </authorList>
    </citation>
    <scope>NUCLEOTIDE SEQUENCE [LARGE SCALE GENOMIC DNA]</scope>
    <source>
        <strain evidence="12 13">DSM 15475</strain>
    </source>
</reference>
<evidence type="ECO:0000256" key="9">
    <source>
        <dbReference type="SAM" id="Phobius"/>
    </source>
</evidence>
<feature type="domain" description="Signal transduction histidine kinase subgroup 3 dimerisation and phosphoacceptor" evidence="11">
    <location>
        <begin position="179"/>
        <end position="242"/>
    </location>
</feature>
<dbReference type="CDD" id="cd16917">
    <property type="entry name" value="HATPase_UhpB-NarQ-NarX-like"/>
    <property type="match status" value="1"/>
</dbReference>
<evidence type="ECO:0000256" key="8">
    <source>
        <dbReference type="ARBA" id="ARBA00023012"/>
    </source>
</evidence>
<evidence type="ECO:0000256" key="5">
    <source>
        <dbReference type="ARBA" id="ARBA00022741"/>
    </source>
</evidence>
<dbReference type="Pfam" id="PF02518">
    <property type="entry name" value="HATPase_c"/>
    <property type="match status" value="1"/>
</dbReference>
<feature type="transmembrane region" description="Helical" evidence="9">
    <location>
        <begin position="95"/>
        <end position="112"/>
    </location>
</feature>
<evidence type="ECO:0000256" key="2">
    <source>
        <dbReference type="ARBA" id="ARBA00012438"/>
    </source>
</evidence>
<dbReference type="Gene3D" id="1.20.5.1930">
    <property type="match status" value="1"/>
</dbReference>
<dbReference type="AlphaFoldDB" id="A0A7Z0KDC6"/>
<dbReference type="InterPro" id="IPR050482">
    <property type="entry name" value="Sensor_HK_TwoCompSys"/>
</dbReference>
<keyword evidence="3" id="KW-0597">Phosphoprotein</keyword>
<sequence length="378" mass="40306">MTKALRTLWAEPRPANPPRRVWRDWALLGVAVAASLIEAVLRPDRTWLLAALVVSGVVAVAVLWRRTQPLAAVAVAFGTLIVFDVARIVASDATGLASIALALVLPYALLRWGSGREAVIGLGIILVWVSVTLVAVPTTVPEVVAGYGFFLFSAALGAAIRFHATTRMREIEQAELRQRHELARDLHDTIGHYMSGIVIQAQAGRALAASDPDRALAVLETIEQAATRVLAEMRTIVGVLRVGAEPDLAPQPGLADIERFARAAGTPRIEVDLSDLHDLPAEVSVALYRIAQEALTNTMRHACNVTRVHIDVVGDVDRVRLTVRDDGVPTPAGGARAGYGLVSMRERATLLGGTFHAGPTAGGGWQVEAMLPRVGATS</sequence>
<evidence type="ECO:0000313" key="12">
    <source>
        <dbReference type="EMBL" id="NYJ79492.1"/>
    </source>
</evidence>
<evidence type="ECO:0000259" key="11">
    <source>
        <dbReference type="Pfam" id="PF07730"/>
    </source>
</evidence>
<protein>
    <recommendedName>
        <fullName evidence="2">histidine kinase</fullName>
        <ecNumber evidence="2">2.7.13.3</ecNumber>
    </recommendedName>
</protein>
<dbReference type="PANTHER" id="PTHR24421">
    <property type="entry name" value="NITRATE/NITRITE SENSOR PROTEIN NARX-RELATED"/>
    <property type="match status" value="1"/>
</dbReference>
<dbReference type="GO" id="GO:0046983">
    <property type="term" value="F:protein dimerization activity"/>
    <property type="evidence" value="ECO:0007669"/>
    <property type="project" value="InterPro"/>
</dbReference>
<keyword evidence="9" id="KW-0472">Membrane</keyword>
<keyword evidence="13" id="KW-1185">Reference proteome</keyword>
<dbReference type="InterPro" id="IPR003594">
    <property type="entry name" value="HATPase_dom"/>
</dbReference>
<dbReference type="InterPro" id="IPR011712">
    <property type="entry name" value="Sig_transdc_His_kin_sub3_dim/P"/>
</dbReference>
<dbReference type="Gene3D" id="3.30.565.10">
    <property type="entry name" value="Histidine kinase-like ATPase, C-terminal domain"/>
    <property type="match status" value="1"/>
</dbReference>
<evidence type="ECO:0000259" key="10">
    <source>
        <dbReference type="Pfam" id="PF02518"/>
    </source>
</evidence>
<keyword evidence="4" id="KW-0808">Transferase</keyword>
<keyword evidence="5" id="KW-0547">Nucleotide-binding</keyword>
<dbReference type="GO" id="GO:0005524">
    <property type="term" value="F:ATP binding"/>
    <property type="evidence" value="ECO:0007669"/>
    <property type="project" value="UniProtKB-KW"/>
</dbReference>
<dbReference type="EC" id="2.7.13.3" evidence="2"/>
<evidence type="ECO:0000256" key="7">
    <source>
        <dbReference type="ARBA" id="ARBA00022840"/>
    </source>
</evidence>
<dbReference type="RefSeq" id="WP_218881952.1">
    <property type="nucleotide sequence ID" value="NZ_BAAALL010000001.1"/>
</dbReference>
<dbReference type="GO" id="GO:0016020">
    <property type="term" value="C:membrane"/>
    <property type="evidence" value="ECO:0007669"/>
    <property type="project" value="InterPro"/>
</dbReference>
<keyword evidence="7" id="KW-0067">ATP-binding</keyword>
<dbReference type="Proteomes" id="UP000535437">
    <property type="component" value="Unassembled WGS sequence"/>
</dbReference>
<feature type="transmembrane region" description="Helical" evidence="9">
    <location>
        <begin position="144"/>
        <end position="164"/>
    </location>
</feature>
<feature type="transmembrane region" description="Helical" evidence="9">
    <location>
        <begin position="21"/>
        <end position="41"/>
    </location>
</feature>
<dbReference type="EMBL" id="JACCFY010000001">
    <property type="protein sequence ID" value="NYJ79492.1"/>
    <property type="molecule type" value="Genomic_DNA"/>
</dbReference>
<feature type="transmembrane region" description="Helical" evidence="9">
    <location>
        <begin position="71"/>
        <end position="89"/>
    </location>
</feature>
<gene>
    <name evidence="12" type="ORF">HNR09_002903</name>
</gene>
<evidence type="ECO:0000313" key="13">
    <source>
        <dbReference type="Proteomes" id="UP000535437"/>
    </source>
</evidence>
<comment type="caution">
    <text evidence="12">The sequence shown here is derived from an EMBL/GenBank/DDBJ whole genome shotgun (WGS) entry which is preliminary data.</text>
</comment>
<keyword evidence="9" id="KW-0812">Transmembrane</keyword>
<accession>A0A7Z0KDC6</accession>
<evidence type="ECO:0000256" key="1">
    <source>
        <dbReference type="ARBA" id="ARBA00000085"/>
    </source>
</evidence>
<keyword evidence="8" id="KW-0902">Two-component regulatory system</keyword>
<feature type="transmembrane region" description="Helical" evidence="9">
    <location>
        <begin position="47"/>
        <end position="64"/>
    </location>
</feature>
<evidence type="ECO:0000256" key="6">
    <source>
        <dbReference type="ARBA" id="ARBA00022777"/>
    </source>
</evidence>
<dbReference type="SUPFAM" id="SSF55874">
    <property type="entry name" value="ATPase domain of HSP90 chaperone/DNA topoisomerase II/histidine kinase"/>
    <property type="match status" value="1"/>
</dbReference>
<feature type="domain" description="Histidine kinase/HSP90-like ATPase" evidence="10">
    <location>
        <begin position="284"/>
        <end position="373"/>
    </location>
</feature>
<dbReference type="InterPro" id="IPR036890">
    <property type="entry name" value="HATPase_C_sf"/>
</dbReference>
<keyword evidence="6 12" id="KW-0418">Kinase</keyword>
<feature type="transmembrane region" description="Helical" evidence="9">
    <location>
        <begin position="119"/>
        <end position="138"/>
    </location>
</feature>
<dbReference type="GO" id="GO:0000155">
    <property type="term" value="F:phosphorelay sensor kinase activity"/>
    <property type="evidence" value="ECO:0007669"/>
    <property type="project" value="InterPro"/>
</dbReference>
<name>A0A7Z0KDC6_9MICC</name>